<evidence type="ECO:0000256" key="5">
    <source>
        <dbReference type="ARBA" id="ARBA00023242"/>
    </source>
</evidence>
<evidence type="ECO:0000313" key="8">
    <source>
        <dbReference type="EMBL" id="KAE8383076.1"/>
    </source>
</evidence>
<feature type="compositionally biased region" description="Polar residues" evidence="6">
    <location>
        <begin position="617"/>
        <end position="634"/>
    </location>
</feature>
<feature type="region of interest" description="Disordered" evidence="6">
    <location>
        <begin position="615"/>
        <end position="657"/>
    </location>
</feature>
<dbReference type="PROSITE" id="PS00463">
    <property type="entry name" value="ZN2_CY6_FUNGAL_1"/>
    <property type="match status" value="1"/>
</dbReference>
<dbReference type="GO" id="GO:0000981">
    <property type="term" value="F:DNA-binding transcription factor activity, RNA polymerase II-specific"/>
    <property type="evidence" value="ECO:0007669"/>
    <property type="project" value="InterPro"/>
</dbReference>
<gene>
    <name evidence="8" type="ORF">BDV26DRAFT_303976</name>
</gene>
<dbReference type="SMART" id="SM00066">
    <property type="entry name" value="GAL4"/>
    <property type="match status" value="1"/>
</dbReference>
<dbReference type="PROSITE" id="PS50048">
    <property type="entry name" value="ZN2_CY6_FUNGAL_2"/>
    <property type="match status" value="1"/>
</dbReference>
<dbReference type="AlphaFoldDB" id="A0A5N7BMM2"/>
<dbReference type="GO" id="GO:0006351">
    <property type="term" value="P:DNA-templated transcription"/>
    <property type="evidence" value="ECO:0007669"/>
    <property type="project" value="InterPro"/>
</dbReference>
<dbReference type="OrthoDB" id="3037908at2759"/>
<dbReference type="InterPro" id="IPR001138">
    <property type="entry name" value="Zn2Cys6_DnaBD"/>
</dbReference>
<dbReference type="InterPro" id="IPR036864">
    <property type="entry name" value="Zn2-C6_fun-type_DNA-bd_sf"/>
</dbReference>
<accession>A0A5N7BMM2</accession>
<name>A0A5N7BMM2_9EURO</name>
<proteinExistence type="predicted"/>
<feature type="compositionally biased region" description="Low complexity" evidence="6">
    <location>
        <begin position="84"/>
        <end position="115"/>
    </location>
</feature>
<dbReference type="SMART" id="SM00906">
    <property type="entry name" value="Fungal_trans"/>
    <property type="match status" value="1"/>
</dbReference>
<feature type="compositionally biased region" description="Low complexity" evidence="6">
    <location>
        <begin position="635"/>
        <end position="654"/>
    </location>
</feature>
<keyword evidence="4" id="KW-0804">Transcription</keyword>
<organism evidence="8 9">
    <name type="scientific">Aspergillus bertholletiae</name>
    <dbReference type="NCBI Taxonomy" id="1226010"/>
    <lineage>
        <taxon>Eukaryota</taxon>
        <taxon>Fungi</taxon>
        <taxon>Dikarya</taxon>
        <taxon>Ascomycota</taxon>
        <taxon>Pezizomycotina</taxon>
        <taxon>Eurotiomycetes</taxon>
        <taxon>Eurotiomycetidae</taxon>
        <taxon>Eurotiales</taxon>
        <taxon>Aspergillaceae</taxon>
        <taxon>Aspergillus</taxon>
        <taxon>Aspergillus subgen. Circumdati</taxon>
    </lineage>
</organism>
<dbReference type="SUPFAM" id="SSF57701">
    <property type="entry name" value="Zn2/Cys6 DNA-binding domain"/>
    <property type="match status" value="1"/>
</dbReference>
<evidence type="ECO:0000256" key="1">
    <source>
        <dbReference type="ARBA" id="ARBA00022723"/>
    </source>
</evidence>
<evidence type="ECO:0000259" key="7">
    <source>
        <dbReference type="PROSITE" id="PS50048"/>
    </source>
</evidence>
<dbReference type="PANTHER" id="PTHR46910:SF1">
    <property type="entry name" value="MISCELLANEOUS ZN(II)2CYS6 TRANSCRIPTION FACTOR (EUROFUNG)-RELATED"/>
    <property type="match status" value="1"/>
</dbReference>
<dbReference type="EMBL" id="ML736157">
    <property type="protein sequence ID" value="KAE8383076.1"/>
    <property type="molecule type" value="Genomic_DNA"/>
</dbReference>
<dbReference type="PANTHER" id="PTHR46910">
    <property type="entry name" value="TRANSCRIPTION FACTOR PDR1"/>
    <property type="match status" value="1"/>
</dbReference>
<evidence type="ECO:0000256" key="2">
    <source>
        <dbReference type="ARBA" id="ARBA00023015"/>
    </source>
</evidence>
<dbReference type="CDD" id="cd12148">
    <property type="entry name" value="fungal_TF_MHR"/>
    <property type="match status" value="1"/>
</dbReference>
<dbReference type="Pfam" id="PF04082">
    <property type="entry name" value="Fungal_trans"/>
    <property type="match status" value="1"/>
</dbReference>
<dbReference type="Gene3D" id="4.10.240.10">
    <property type="entry name" value="Zn(2)-C6 fungal-type DNA-binding domain"/>
    <property type="match status" value="1"/>
</dbReference>
<protein>
    <recommendedName>
        <fullName evidence="7">Zn(2)-C6 fungal-type domain-containing protein</fullName>
    </recommendedName>
</protein>
<evidence type="ECO:0000256" key="4">
    <source>
        <dbReference type="ARBA" id="ARBA00023163"/>
    </source>
</evidence>
<evidence type="ECO:0000313" key="9">
    <source>
        <dbReference type="Proteomes" id="UP000326198"/>
    </source>
</evidence>
<dbReference type="InterPro" id="IPR007219">
    <property type="entry name" value="XnlR_reg_dom"/>
</dbReference>
<dbReference type="Proteomes" id="UP000326198">
    <property type="component" value="Unassembled WGS sequence"/>
</dbReference>
<dbReference type="GO" id="GO:0009893">
    <property type="term" value="P:positive regulation of metabolic process"/>
    <property type="evidence" value="ECO:0007669"/>
    <property type="project" value="UniProtKB-ARBA"/>
</dbReference>
<evidence type="ECO:0000256" key="6">
    <source>
        <dbReference type="SAM" id="MobiDB-lite"/>
    </source>
</evidence>
<evidence type="ECO:0000256" key="3">
    <source>
        <dbReference type="ARBA" id="ARBA00023125"/>
    </source>
</evidence>
<keyword evidence="2" id="KW-0805">Transcription regulation</keyword>
<dbReference type="Pfam" id="PF00172">
    <property type="entry name" value="Zn_clus"/>
    <property type="match status" value="1"/>
</dbReference>
<keyword evidence="1" id="KW-0479">Metal-binding</keyword>
<keyword evidence="9" id="KW-1185">Reference proteome</keyword>
<keyword evidence="5" id="KW-0539">Nucleus</keyword>
<feature type="domain" description="Zn(2)-C6 fungal-type" evidence="7">
    <location>
        <begin position="15"/>
        <end position="45"/>
    </location>
</feature>
<dbReference type="CDD" id="cd00067">
    <property type="entry name" value="GAL4"/>
    <property type="match status" value="1"/>
</dbReference>
<reference evidence="8 9" key="1">
    <citation type="submission" date="2019-04" db="EMBL/GenBank/DDBJ databases">
        <title>Friends and foes A comparative genomics studyof 23 Aspergillus species from section Flavi.</title>
        <authorList>
            <consortium name="DOE Joint Genome Institute"/>
            <person name="Kjaerbolling I."/>
            <person name="Vesth T."/>
            <person name="Frisvad J.C."/>
            <person name="Nybo J.L."/>
            <person name="Theobald S."/>
            <person name="Kildgaard S."/>
            <person name="Isbrandt T."/>
            <person name="Kuo A."/>
            <person name="Sato A."/>
            <person name="Lyhne E.K."/>
            <person name="Kogle M.E."/>
            <person name="Wiebenga A."/>
            <person name="Kun R.S."/>
            <person name="Lubbers R.J."/>
            <person name="Makela M.R."/>
            <person name="Barry K."/>
            <person name="Chovatia M."/>
            <person name="Clum A."/>
            <person name="Daum C."/>
            <person name="Haridas S."/>
            <person name="He G."/>
            <person name="LaButti K."/>
            <person name="Lipzen A."/>
            <person name="Mondo S."/>
            <person name="Riley R."/>
            <person name="Salamov A."/>
            <person name="Simmons B.A."/>
            <person name="Magnuson J.K."/>
            <person name="Henrissat B."/>
            <person name="Mortensen U.H."/>
            <person name="Larsen T.O."/>
            <person name="Devries R.P."/>
            <person name="Grigoriev I.V."/>
            <person name="Machida M."/>
            <person name="Baker S.E."/>
            <person name="Andersen M.R."/>
        </authorList>
    </citation>
    <scope>NUCLEOTIDE SEQUENCE [LARGE SCALE GENOMIC DNA]</scope>
    <source>
        <strain evidence="8 9">IBT 29228</strain>
    </source>
</reference>
<dbReference type="GO" id="GO:0008270">
    <property type="term" value="F:zinc ion binding"/>
    <property type="evidence" value="ECO:0007669"/>
    <property type="project" value="InterPro"/>
</dbReference>
<feature type="region of interest" description="Disordered" evidence="6">
    <location>
        <begin position="64"/>
        <end position="116"/>
    </location>
</feature>
<sequence length="769" mass="85340">MDRPPAAKRRRLSMACNICRQRKVKCDAEYPKCRNCRIRNQICVTTDPQRPGLPGVREWLEIPDKVNGNVPTQYDGLQKETGCPQNDSNSPLNPSSQQQPQSQEGQQPSPSVQGSLAGEKVDELSPVHHPFDTSLNVERGTNRMKVLGGSSSQCLAKSLDVYFEAARLKPVSAAFRHGMRHAEELDIPLTLSLPSLPDRDARSRYASIYLARIHPVYPIFSSSGFRESMEQLTTVTDYKHLPRDNVPVLVLVYLVMGLGSDEDAQSVTEVGQKYLQAAAGLVSHLIAIPYLPTVQALLLLTLMYRGRNQEGLAWQTLGMAIRIAYTLGIHRPQTGHALSTSSNSHDERHLPTQIWAVCCCLERMMQLGCGRPSSISIEHVNPVGSLTGHSPYLQWNLELAEYQGSISQHIYNYNPGSRNVRQILLDTARLDRLLLSWANIIPPELRPGNDIFCPEEEYHMAAYLSIQFHETLIALHRAALIAPTANFDAEIQKHCSDEPSKFRMRNGESICVNSARAIAKLSIELSERGTASRLITVGSSLLACIVLAIYLMKNLKSRLQIMDLELLKLCLENCTQQLARCNSDPRLMEGLAAMYDQIVTHHRISSTSIERKHPLATTHQSDQPPQKASTWLPRNNNNSQSSSSNIAVSQNPSSNPIVHSFLTPATYDGNAPTMNHMGHAVYSEDAHAVSRTLDPAQKGPLFDYLSAAGKDHPSNQQGDTTLHDSGSLINHLASSGDGSNDIDRLFPFEGYNVEDLWNWMLCYEGPQPA</sequence>
<dbReference type="GO" id="GO:0003677">
    <property type="term" value="F:DNA binding"/>
    <property type="evidence" value="ECO:0007669"/>
    <property type="project" value="UniProtKB-KW"/>
</dbReference>
<keyword evidence="3" id="KW-0238">DNA-binding</keyword>
<dbReference type="InterPro" id="IPR050987">
    <property type="entry name" value="AtrR-like"/>
</dbReference>